<protein>
    <submittedName>
        <fullName evidence="2">Molybdopterin-guanine dinucleotide biosynthesis protein MobA</fullName>
    </submittedName>
</protein>
<dbReference type="PANTHER" id="PTHR43777:SF1">
    <property type="entry name" value="MOLYBDENUM COFACTOR CYTIDYLYLTRANSFERASE"/>
    <property type="match status" value="1"/>
</dbReference>
<keyword evidence="3" id="KW-1185">Reference proteome</keyword>
<dbReference type="PANTHER" id="PTHR43777">
    <property type="entry name" value="MOLYBDENUM COFACTOR CYTIDYLYLTRANSFERASE"/>
    <property type="match status" value="1"/>
</dbReference>
<dbReference type="OrthoDB" id="4427994at2"/>
<gene>
    <name evidence="2" type="ORF">CGZ93_10185</name>
</gene>
<evidence type="ECO:0000313" key="2">
    <source>
        <dbReference type="EMBL" id="OYO21668.1"/>
    </source>
</evidence>
<dbReference type="Pfam" id="PF12804">
    <property type="entry name" value="NTP_transf_3"/>
    <property type="match status" value="1"/>
</dbReference>
<evidence type="ECO:0000259" key="1">
    <source>
        <dbReference type="Pfam" id="PF12804"/>
    </source>
</evidence>
<dbReference type="Proteomes" id="UP000216311">
    <property type="component" value="Unassembled WGS sequence"/>
</dbReference>
<dbReference type="InterPro" id="IPR025877">
    <property type="entry name" value="MobA-like_NTP_Trfase"/>
</dbReference>
<dbReference type="AlphaFoldDB" id="A0A255H1P5"/>
<organism evidence="2 3">
    <name type="scientific">Enemella dayhoffiae</name>
    <dbReference type="NCBI Taxonomy" id="2016507"/>
    <lineage>
        <taxon>Bacteria</taxon>
        <taxon>Bacillati</taxon>
        <taxon>Actinomycetota</taxon>
        <taxon>Actinomycetes</taxon>
        <taxon>Propionibacteriales</taxon>
        <taxon>Propionibacteriaceae</taxon>
        <taxon>Enemella</taxon>
    </lineage>
</organism>
<name>A0A255H1P5_9ACTN</name>
<reference evidence="2 3" key="1">
    <citation type="submission" date="2017-07" db="EMBL/GenBank/DDBJ databases">
        <title>Draft whole genome sequences of clinical Proprionibacteriaceae strains.</title>
        <authorList>
            <person name="Bernier A.-M."/>
            <person name="Bernard K."/>
            <person name="Domingo M.-C."/>
        </authorList>
    </citation>
    <scope>NUCLEOTIDE SEQUENCE [LARGE SCALE GENOMIC DNA]</scope>
    <source>
        <strain evidence="2 3">NML 130396</strain>
    </source>
</reference>
<evidence type="ECO:0000313" key="3">
    <source>
        <dbReference type="Proteomes" id="UP000216311"/>
    </source>
</evidence>
<accession>A0A255H1P5</accession>
<dbReference type="CDD" id="cd04182">
    <property type="entry name" value="GT_2_like_f"/>
    <property type="match status" value="1"/>
</dbReference>
<sequence>MTTAGLLLAAGAGRRMGQPKALVSDADGTPWVHRAATVLAEGGCDPVLVVLGAAADQVRQLLPDTAIPVFAADWEQGMGASLRAGLAALPETAPHATAVLVGLVDTPGVTAGVVARILAAGTDPGVLARAAYHSDPGHPVLIGRDHWAEAARVATGDRGARDLLARPGVRLIECGDVGDGADVDRRT</sequence>
<comment type="caution">
    <text evidence="2">The sequence shown here is derived from an EMBL/GenBank/DDBJ whole genome shotgun (WGS) entry which is preliminary data.</text>
</comment>
<dbReference type="SUPFAM" id="SSF53448">
    <property type="entry name" value="Nucleotide-diphospho-sugar transferases"/>
    <property type="match status" value="1"/>
</dbReference>
<proteinExistence type="predicted"/>
<dbReference type="EMBL" id="NMVQ01000013">
    <property type="protein sequence ID" value="OYO21668.1"/>
    <property type="molecule type" value="Genomic_DNA"/>
</dbReference>
<dbReference type="Gene3D" id="3.90.550.10">
    <property type="entry name" value="Spore Coat Polysaccharide Biosynthesis Protein SpsA, Chain A"/>
    <property type="match status" value="1"/>
</dbReference>
<dbReference type="GO" id="GO:0016779">
    <property type="term" value="F:nucleotidyltransferase activity"/>
    <property type="evidence" value="ECO:0007669"/>
    <property type="project" value="UniProtKB-ARBA"/>
</dbReference>
<feature type="domain" description="MobA-like NTP transferase" evidence="1">
    <location>
        <begin position="5"/>
        <end position="166"/>
    </location>
</feature>
<dbReference type="InterPro" id="IPR029044">
    <property type="entry name" value="Nucleotide-diphossugar_trans"/>
</dbReference>